<dbReference type="PIRSF" id="PIRSF002419">
    <property type="entry name" value="Tetraspanin"/>
    <property type="match status" value="1"/>
</dbReference>
<protein>
    <recommendedName>
        <fullName evidence="6">Tetraspanin</fullName>
    </recommendedName>
</protein>
<dbReference type="Pfam" id="PF00335">
    <property type="entry name" value="Tetraspanin"/>
    <property type="match status" value="1"/>
</dbReference>
<evidence type="ECO:0000256" key="2">
    <source>
        <dbReference type="ARBA" id="ARBA00006840"/>
    </source>
</evidence>
<reference evidence="7 8" key="1">
    <citation type="journal article" date="2017" name="Nat. Ecol. Evol.">
        <title>Scallop genome provides insights into evolution of bilaterian karyotype and development.</title>
        <authorList>
            <person name="Wang S."/>
            <person name="Zhang J."/>
            <person name="Jiao W."/>
            <person name="Li J."/>
            <person name="Xun X."/>
            <person name="Sun Y."/>
            <person name="Guo X."/>
            <person name="Huan P."/>
            <person name="Dong B."/>
            <person name="Zhang L."/>
            <person name="Hu X."/>
            <person name="Sun X."/>
            <person name="Wang J."/>
            <person name="Zhao C."/>
            <person name="Wang Y."/>
            <person name="Wang D."/>
            <person name="Huang X."/>
            <person name="Wang R."/>
            <person name="Lv J."/>
            <person name="Li Y."/>
            <person name="Zhang Z."/>
            <person name="Liu B."/>
            <person name="Lu W."/>
            <person name="Hui Y."/>
            <person name="Liang J."/>
            <person name="Zhou Z."/>
            <person name="Hou R."/>
            <person name="Li X."/>
            <person name="Liu Y."/>
            <person name="Li H."/>
            <person name="Ning X."/>
            <person name="Lin Y."/>
            <person name="Zhao L."/>
            <person name="Xing Q."/>
            <person name="Dou J."/>
            <person name="Li Y."/>
            <person name="Mao J."/>
            <person name="Guo H."/>
            <person name="Dou H."/>
            <person name="Li T."/>
            <person name="Mu C."/>
            <person name="Jiang W."/>
            <person name="Fu Q."/>
            <person name="Fu X."/>
            <person name="Miao Y."/>
            <person name="Liu J."/>
            <person name="Yu Q."/>
            <person name="Li R."/>
            <person name="Liao H."/>
            <person name="Li X."/>
            <person name="Kong Y."/>
            <person name="Jiang Z."/>
            <person name="Chourrout D."/>
            <person name="Li R."/>
            <person name="Bao Z."/>
        </authorList>
    </citation>
    <scope>NUCLEOTIDE SEQUENCE [LARGE SCALE GENOMIC DNA]</scope>
    <source>
        <strain evidence="7 8">PY_sf001</strain>
    </source>
</reference>
<comment type="caution">
    <text evidence="7">The sequence shown here is derived from an EMBL/GenBank/DDBJ whole genome shotgun (WGS) entry which is preliminary data.</text>
</comment>
<dbReference type="Proteomes" id="UP000242188">
    <property type="component" value="Unassembled WGS sequence"/>
</dbReference>
<evidence type="ECO:0000256" key="6">
    <source>
        <dbReference type="RuleBase" id="RU361218"/>
    </source>
</evidence>
<dbReference type="InterPro" id="IPR008952">
    <property type="entry name" value="Tetraspanin_EC2_sf"/>
</dbReference>
<dbReference type="PANTHER" id="PTHR19282:SF477">
    <property type="entry name" value="TETRASPANIN"/>
    <property type="match status" value="1"/>
</dbReference>
<keyword evidence="5 6" id="KW-0472">Membrane</keyword>
<dbReference type="EMBL" id="NEDP02002015">
    <property type="protein sequence ID" value="OWF51938.1"/>
    <property type="molecule type" value="Genomic_DNA"/>
</dbReference>
<keyword evidence="8" id="KW-1185">Reference proteome</keyword>
<name>A0A210QT83_MIZYE</name>
<dbReference type="PANTHER" id="PTHR19282">
    <property type="entry name" value="TETRASPANIN"/>
    <property type="match status" value="1"/>
</dbReference>
<keyword evidence="3 6" id="KW-0812">Transmembrane</keyword>
<dbReference type="SUPFAM" id="SSF48652">
    <property type="entry name" value="Tetraspanin"/>
    <property type="match status" value="1"/>
</dbReference>
<feature type="transmembrane region" description="Helical" evidence="6">
    <location>
        <begin position="196"/>
        <end position="224"/>
    </location>
</feature>
<feature type="transmembrane region" description="Helical" evidence="6">
    <location>
        <begin position="84"/>
        <end position="106"/>
    </location>
</feature>
<organism evidence="7 8">
    <name type="scientific">Mizuhopecten yessoensis</name>
    <name type="common">Japanese scallop</name>
    <name type="synonym">Patinopecten yessoensis</name>
    <dbReference type="NCBI Taxonomy" id="6573"/>
    <lineage>
        <taxon>Eukaryota</taxon>
        <taxon>Metazoa</taxon>
        <taxon>Spiralia</taxon>
        <taxon>Lophotrochozoa</taxon>
        <taxon>Mollusca</taxon>
        <taxon>Bivalvia</taxon>
        <taxon>Autobranchia</taxon>
        <taxon>Pteriomorphia</taxon>
        <taxon>Pectinida</taxon>
        <taxon>Pectinoidea</taxon>
        <taxon>Pectinidae</taxon>
        <taxon>Mizuhopecten</taxon>
    </lineage>
</organism>
<comment type="subcellular location">
    <subcellularLocation>
        <location evidence="1 6">Membrane</location>
        <topology evidence="1 6">Multi-pass membrane protein</topology>
    </subcellularLocation>
</comment>
<evidence type="ECO:0000313" key="7">
    <source>
        <dbReference type="EMBL" id="OWF51938.1"/>
    </source>
</evidence>
<dbReference type="Gene3D" id="1.10.1450.10">
    <property type="entry name" value="Tetraspanin"/>
    <property type="match status" value="1"/>
</dbReference>
<dbReference type="InterPro" id="IPR000301">
    <property type="entry name" value="Tetraspanin_animals"/>
</dbReference>
<dbReference type="OrthoDB" id="432835at2759"/>
<evidence type="ECO:0000256" key="1">
    <source>
        <dbReference type="ARBA" id="ARBA00004141"/>
    </source>
</evidence>
<evidence type="ECO:0000256" key="3">
    <source>
        <dbReference type="ARBA" id="ARBA00022692"/>
    </source>
</evidence>
<gene>
    <name evidence="7" type="ORF">KP79_PYT18486</name>
</gene>
<dbReference type="PRINTS" id="PR00259">
    <property type="entry name" value="TMFOUR"/>
</dbReference>
<dbReference type="AlphaFoldDB" id="A0A210QT83"/>
<feature type="transmembrane region" description="Helical" evidence="6">
    <location>
        <begin position="12"/>
        <end position="33"/>
    </location>
</feature>
<evidence type="ECO:0000313" key="8">
    <source>
        <dbReference type="Proteomes" id="UP000242188"/>
    </source>
</evidence>
<sequence>MTTGNKTARVIFLVCDFIFLIMGIGIFIAGIYLKVSRADFTEVLDSKEFNFATALMVSAGIIVVVVAIIGLIGERLQNQCVLGVYLICVILIFCLELAAGITGAIYRNRIEAALQNDMLNGLKNTDNRNAWDTVQELYECCGVHNATDWNNVFDPRNPTWIPDSCCGFENCGTTGTQVAWTIGCFADAKEWLEMNYLTIVLVAVIEAVLQLFLIIMPIVLIYFIRKEKKYRYM</sequence>
<feature type="transmembrane region" description="Helical" evidence="6">
    <location>
        <begin position="53"/>
        <end position="72"/>
    </location>
</feature>
<dbReference type="GO" id="GO:0005886">
    <property type="term" value="C:plasma membrane"/>
    <property type="evidence" value="ECO:0007669"/>
    <property type="project" value="TreeGrafter"/>
</dbReference>
<dbReference type="InterPro" id="IPR018499">
    <property type="entry name" value="Tetraspanin/Peripherin"/>
</dbReference>
<comment type="similarity">
    <text evidence="2 6">Belongs to the tetraspanin (TM4SF) family.</text>
</comment>
<keyword evidence="4 6" id="KW-1133">Transmembrane helix</keyword>
<evidence type="ECO:0000256" key="5">
    <source>
        <dbReference type="ARBA" id="ARBA00023136"/>
    </source>
</evidence>
<evidence type="ECO:0000256" key="4">
    <source>
        <dbReference type="ARBA" id="ARBA00022989"/>
    </source>
</evidence>
<proteinExistence type="inferred from homology"/>
<accession>A0A210QT83</accession>